<organism evidence="5">
    <name type="scientific">marine metagenome</name>
    <dbReference type="NCBI Taxonomy" id="408172"/>
    <lineage>
        <taxon>unclassified sequences</taxon>
        <taxon>metagenomes</taxon>
        <taxon>ecological metagenomes</taxon>
    </lineage>
</organism>
<keyword evidence="2" id="KW-0408">Iron</keyword>
<dbReference type="PANTHER" id="PTHR43742:SF6">
    <property type="entry name" value="OXIDOREDUCTASE YYAE-RELATED"/>
    <property type="match status" value="1"/>
</dbReference>
<dbReference type="PANTHER" id="PTHR43742">
    <property type="entry name" value="TRIMETHYLAMINE-N-OXIDE REDUCTASE"/>
    <property type="match status" value="1"/>
</dbReference>
<evidence type="ECO:0000313" key="5">
    <source>
        <dbReference type="EMBL" id="SVE45661.1"/>
    </source>
</evidence>
<evidence type="ECO:0000256" key="3">
    <source>
        <dbReference type="ARBA" id="ARBA00023014"/>
    </source>
</evidence>
<sequence length="235" mass="26863">ERSFTYCCSPNDTHQCRVRGFVRNGILMRIEQNYDHHKVRDLYGNQADAAWNPRMCLRGMTYPRRAYGPYRNKYPMIRVGWKQWADDGFPYLDKEAREKYKMTSRGTDEFVRVSWDQTFTYLAKGHIAVAKAYSGQRGAQRLKNEGYQPEIIEAMGGSGPRTFKYRGGMGLLGVVGKYGVYRLANQVALLDSIIRGRGPGKVLGGRAWSNYTWHGDQAPGHSWTHGMQTSDIDFA</sequence>
<dbReference type="EMBL" id="UINC01218578">
    <property type="protein sequence ID" value="SVE45661.1"/>
    <property type="molecule type" value="Genomic_DNA"/>
</dbReference>
<protein>
    <recommendedName>
        <fullName evidence="4">4Fe-4S Mo/W bis-MGD-type domain-containing protein</fullName>
    </recommendedName>
</protein>
<dbReference type="AlphaFoldDB" id="A0A383DME1"/>
<feature type="non-terminal residue" evidence="5">
    <location>
        <position position="235"/>
    </location>
</feature>
<dbReference type="GO" id="GO:0051536">
    <property type="term" value="F:iron-sulfur cluster binding"/>
    <property type="evidence" value="ECO:0007669"/>
    <property type="project" value="UniProtKB-KW"/>
</dbReference>
<gene>
    <name evidence="5" type="ORF">METZ01_LOCUS498515</name>
</gene>
<reference evidence="5" key="1">
    <citation type="submission" date="2018-05" db="EMBL/GenBank/DDBJ databases">
        <authorList>
            <person name="Lanie J.A."/>
            <person name="Ng W.-L."/>
            <person name="Kazmierczak K.M."/>
            <person name="Andrzejewski T.M."/>
            <person name="Davidsen T.M."/>
            <person name="Wayne K.J."/>
            <person name="Tettelin H."/>
            <person name="Glass J.I."/>
            <person name="Rusch D."/>
            <person name="Podicherti R."/>
            <person name="Tsui H.-C.T."/>
            <person name="Winkler M.E."/>
        </authorList>
    </citation>
    <scope>NUCLEOTIDE SEQUENCE</scope>
</reference>
<keyword evidence="1" id="KW-0479">Metal-binding</keyword>
<proteinExistence type="predicted"/>
<dbReference type="PROSITE" id="PS51669">
    <property type="entry name" value="4FE4S_MOW_BIS_MGD"/>
    <property type="match status" value="1"/>
</dbReference>
<evidence type="ECO:0000256" key="1">
    <source>
        <dbReference type="ARBA" id="ARBA00022723"/>
    </source>
</evidence>
<name>A0A383DME1_9ZZZZ</name>
<dbReference type="Gene3D" id="3.40.50.12440">
    <property type="match status" value="1"/>
</dbReference>
<evidence type="ECO:0000256" key="2">
    <source>
        <dbReference type="ARBA" id="ARBA00023004"/>
    </source>
</evidence>
<dbReference type="InterPro" id="IPR050612">
    <property type="entry name" value="Prok_Mopterin_Oxidored"/>
</dbReference>
<keyword evidence="3" id="KW-0411">Iron-sulfur</keyword>
<dbReference type="GO" id="GO:0016491">
    <property type="term" value="F:oxidoreductase activity"/>
    <property type="evidence" value="ECO:0007669"/>
    <property type="project" value="InterPro"/>
</dbReference>
<accession>A0A383DME1</accession>
<feature type="non-terminal residue" evidence="5">
    <location>
        <position position="1"/>
    </location>
</feature>
<evidence type="ECO:0000259" key="4">
    <source>
        <dbReference type="PROSITE" id="PS51669"/>
    </source>
</evidence>
<dbReference type="GO" id="GO:0046872">
    <property type="term" value="F:metal ion binding"/>
    <property type="evidence" value="ECO:0007669"/>
    <property type="project" value="UniProtKB-KW"/>
</dbReference>
<feature type="domain" description="4Fe-4S Mo/W bis-MGD-type" evidence="4">
    <location>
        <begin position="1"/>
        <end position="70"/>
    </location>
</feature>
<dbReference type="InterPro" id="IPR006963">
    <property type="entry name" value="Mopterin_OxRdtase_4Fe-4S_dom"/>
</dbReference>
<dbReference type="SUPFAM" id="SSF53706">
    <property type="entry name" value="Formate dehydrogenase/DMSO reductase, domains 1-3"/>
    <property type="match status" value="1"/>
</dbReference>